<keyword evidence="2" id="KW-1185">Reference proteome</keyword>
<protein>
    <submittedName>
        <fullName evidence="1">Uncharacterized protein</fullName>
    </submittedName>
</protein>
<name>A0ACD5TLB2_AVESA</name>
<dbReference type="EnsemblPlants" id="AVESA.00010b.r2.1CG0078620.1">
    <property type="protein sequence ID" value="AVESA.00010b.r2.1CG0078620.1.CDS"/>
    <property type="gene ID" value="AVESA.00010b.r2.1CG0078620"/>
</dbReference>
<accession>A0ACD5TLB2</accession>
<evidence type="ECO:0000313" key="2">
    <source>
        <dbReference type="Proteomes" id="UP001732700"/>
    </source>
</evidence>
<organism evidence="1 2">
    <name type="scientific">Avena sativa</name>
    <name type="common">Oat</name>
    <dbReference type="NCBI Taxonomy" id="4498"/>
    <lineage>
        <taxon>Eukaryota</taxon>
        <taxon>Viridiplantae</taxon>
        <taxon>Streptophyta</taxon>
        <taxon>Embryophyta</taxon>
        <taxon>Tracheophyta</taxon>
        <taxon>Spermatophyta</taxon>
        <taxon>Magnoliopsida</taxon>
        <taxon>Liliopsida</taxon>
        <taxon>Poales</taxon>
        <taxon>Poaceae</taxon>
        <taxon>BOP clade</taxon>
        <taxon>Pooideae</taxon>
        <taxon>Poodae</taxon>
        <taxon>Poeae</taxon>
        <taxon>Poeae Chloroplast Group 1 (Aveneae type)</taxon>
        <taxon>Aveninae</taxon>
        <taxon>Avena</taxon>
    </lineage>
</organism>
<proteinExistence type="predicted"/>
<evidence type="ECO:0000313" key="1">
    <source>
        <dbReference type="EnsemblPlants" id="AVESA.00010b.r2.1CG0078620.1.CDS"/>
    </source>
</evidence>
<reference evidence="1" key="2">
    <citation type="submission" date="2025-09" db="UniProtKB">
        <authorList>
            <consortium name="EnsemblPlants"/>
        </authorList>
    </citation>
    <scope>IDENTIFICATION</scope>
</reference>
<dbReference type="Proteomes" id="UP001732700">
    <property type="component" value="Chromosome 1C"/>
</dbReference>
<sequence>MSRRRTSVAPATPLDDEDLLREILLRLSPKPWSLPRASLVCKLWHNILSDPQFLNRFRKHHRKPPLLGFFVGDHYATRRVIAPLLDLPDRIQFACFSVPCTFNTTGWNWKMADCRHSLAVLINRSRREIVVWDPLTSQHHRFNFPPGLNIGRFNWSWHAAVLCVDTQDGHVHGDCFSSSPFKVVLICGGYKQASAWLYESASGVWGNVVSTTTIDTICSRRHSVLVGNTLYWLFSRGDVLAFDFERQRFDVIEKPADGRITSYRSVQHLRTEDGGLGLAVLLDQRTIKLWERKSDSVGVVGWVLLQKTIPLDGVFPRIPLEGMFPQRIHRKHIHFVGYDADTNVIVLSTMIGNFTLQLDSMQIRHIMKRNDISYDTFYPYTNFYTAGRGVGWKWLDLKL</sequence>
<reference evidence="1" key="1">
    <citation type="submission" date="2021-05" db="EMBL/GenBank/DDBJ databases">
        <authorList>
            <person name="Scholz U."/>
            <person name="Mascher M."/>
            <person name="Fiebig A."/>
        </authorList>
    </citation>
    <scope>NUCLEOTIDE SEQUENCE [LARGE SCALE GENOMIC DNA]</scope>
</reference>